<keyword evidence="4 10" id="KW-0347">Helicase</keyword>
<dbReference type="GO" id="GO:0005829">
    <property type="term" value="C:cytosol"/>
    <property type="evidence" value="ECO:0007669"/>
    <property type="project" value="TreeGrafter"/>
</dbReference>
<dbReference type="GO" id="GO:0043138">
    <property type="term" value="F:3'-5' DNA helicase activity"/>
    <property type="evidence" value="ECO:0007669"/>
    <property type="project" value="UniProtKB-EC"/>
</dbReference>
<dbReference type="Gene3D" id="1.10.10.160">
    <property type="match status" value="1"/>
</dbReference>
<evidence type="ECO:0000256" key="4">
    <source>
        <dbReference type="ARBA" id="ARBA00022806"/>
    </source>
</evidence>
<keyword evidence="14" id="KW-1185">Reference proteome</keyword>
<dbReference type="InterPro" id="IPR014017">
    <property type="entry name" value="DNA_helicase_UvrD-like_C"/>
</dbReference>
<dbReference type="Gene3D" id="3.40.50.300">
    <property type="entry name" value="P-loop containing nucleotide triphosphate hydrolases"/>
    <property type="match status" value="2"/>
</dbReference>
<proteinExistence type="inferred from homology"/>
<evidence type="ECO:0000256" key="3">
    <source>
        <dbReference type="ARBA" id="ARBA00022801"/>
    </source>
</evidence>
<comment type="catalytic activity">
    <reaction evidence="9">
        <text>ATP + H2O = ADP + phosphate + H(+)</text>
        <dbReference type="Rhea" id="RHEA:13065"/>
        <dbReference type="ChEBI" id="CHEBI:15377"/>
        <dbReference type="ChEBI" id="CHEBI:15378"/>
        <dbReference type="ChEBI" id="CHEBI:30616"/>
        <dbReference type="ChEBI" id="CHEBI:43474"/>
        <dbReference type="ChEBI" id="CHEBI:456216"/>
        <dbReference type="EC" id="5.6.2.4"/>
    </reaction>
</comment>
<evidence type="ECO:0000259" key="11">
    <source>
        <dbReference type="PROSITE" id="PS51198"/>
    </source>
</evidence>
<feature type="domain" description="UvrD-like helicase C-terminal" evidence="12">
    <location>
        <begin position="305"/>
        <end position="607"/>
    </location>
</feature>
<dbReference type="EMBL" id="CP136920">
    <property type="protein sequence ID" value="WOO42801.1"/>
    <property type="molecule type" value="Genomic_DNA"/>
</dbReference>
<dbReference type="PANTHER" id="PTHR11070:SF3">
    <property type="entry name" value="DNA 3'-5' HELICASE"/>
    <property type="match status" value="1"/>
</dbReference>
<dbReference type="AlphaFoldDB" id="A0AAQ3LBP5"/>
<evidence type="ECO:0000256" key="7">
    <source>
        <dbReference type="ARBA" id="ARBA00034617"/>
    </source>
</evidence>
<dbReference type="InterPro" id="IPR014016">
    <property type="entry name" value="UvrD-like_ATP-bd"/>
</dbReference>
<sequence length="692" mass="78791">MHSDSGSALDAFSPIDFEAELNPEQRAAVLAPDGPALVLAGAGSGKTRTLTYRVAYLLQQGVWPSQILLLTFTNKAAREMLSRVEELTGMPSWKFWGGTFHGIGQRILRMHGESIGLEKNFTIMDQSDAESLLGDVIREIDSAFAKNKDNPKPKVVGDMISYARNTCRPVHEIVEERYPWIEELPVVVDGFAKAYEGRKRERQLCDYDDLLELWVKLLKENEEVRTHFQDRFKYILVDEYQDTNRVQATIINTLGEKNRNVMIVGDNWQCIYTWRGAEFENMTEFAEQYPDRQIYKIETNYRSTPGILDFANHMMVMHPPIDGYPLELKAHKPNTVLPYVVPAMDTRQQARYVMSRIEGLSQEGRSLKDIAVLYRAHYQAMDLQLELSRSGLPFTITSGVRFFEQAHVRDLVAQLRLASNPRDIAAFNRLAMLLPRVGARTADRLFKLAEKIAARDRISPVLALTHDEVLKKVPKDALDDYRDMGFTVQDIETAMGGPAGNAVEKEDQSDLFTEVVSDEKRAAEAKSPQEVMQLAIDGWYGDYMRTVFDNWQSRKDDLDSLVGFAGRYDTMEELLAQLVLLNSETSDRSIDPEQETIKLTTIHQAKGLEYPIVFVIGLAEGLLPLKRAIESGDTDEERRLFYVSVTRAQDELYLMFPKVSASGGPPQLLEPSRFLREVPEHLYEMLRVRTGW</sequence>
<dbReference type="Proteomes" id="UP001304300">
    <property type="component" value="Chromosome"/>
</dbReference>
<dbReference type="PANTHER" id="PTHR11070">
    <property type="entry name" value="UVRD / RECB / PCRA DNA HELICASE FAMILY MEMBER"/>
    <property type="match status" value="1"/>
</dbReference>
<dbReference type="GO" id="GO:0005524">
    <property type="term" value="F:ATP binding"/>
    <property type="evidence" value="ECO:0007669"/>
    <property type="project" value="UniProtKB-UniRule"/>
</dbReference>
<evidence type="ECO:0000313" key="14">
    <source>
        <dbReference type="Proteomes" id="UP001304300"/>
    </source>
</evidence>
<evidence type="ECO:0000256" key="8">
    <source>
        <dbReference type="ARBA" id="ARBA00034808"/>
    </source>
</evidence>
<evidence type="ECO:0000259" key="12">
    <source>
        <dbReference type="PROSITE" id="PS51217"/>
    </source>
</evidence>
<evidence type="ECO:0000256" key="1">
    <source>
        <dbReference type="ARBA" id="ARBA00009922"/>
    </source>
</evidence>
<dbReference type="InterPro" id="IPR027417">
    <property type="entry name" value="P-loop_NTPase"/>
</dbReference>
<comment type="similarity">
    <text evidence="1">Belongs to the helicase family. UvrD subfamily.</text>
</comment>
<evidence type="ECO:0000313" key="13">
    <source>
        <dbReference type="EMBL" id="WOO42801.1"/>
    </source>
</evidence>
<evidence type="ECO:0000256" key="10">
    <source>
        <dbReference type="PROSITE-ProRule" id="PRU00560"/>
    </source>
</evidence>
<evidence type="ECO:0000256" key="9">
    <source>
        <dbReference type="ARBA" id="ARBA00048988"/>
    </source>
</evidence>
<gene>
    <name evidence="13" type="ORF">RZN69_06830</name>
</gene>
<feature type="binding site" evidence="10">
    <location>
        <begin position="40"/>
        <end position="47"/>
    </location>
    <ligand>
        <name>ATP</name>
        <dbReference type="ChEBI" id="CHEBI:30616"/>
    </ligand>
</feature>
<dbReference type="CDD" id="cd17932">
    <property type="entry name" value="DEXQc_UvrD"/>
    <property type="match status" value="1"/>
</dbReference>
<evidence type="ECO:0000256" key="5">
    <source>
        <dbReference type="ARBA" id="ARBA00022840"/>
    </source>
</evidence>
<dbReference type="PROSITE" id="PS51198">
    <property type="entry name" value="UVRD_HELICASE_ATP_BIND"/>
    <property type="match status" value="1"/>
</dbReference>
<keyword evidence="2 10" id="KW-0547">Nucleotide-binding</keyword>
<reference evidence="13 14" key="1">
    <citation type="submission" date="2023-10" db="EMBL/GenBank/DDBJ databases">
        <title>Rubellicoccus peritrichatus gen. nov., sp. nov., isolated from an algae of coral reef tank.</title>
        <authorList>
            <person name="Luo J."/>
        </authorList>
    </citation>
    <scope>NUCLEOTIDE SEQUENCE [LARGE SCALE GENOMIC DNA]</scope>
    <source>
        <strain evidence="13 14">CR14</strain>
    </source>
</reference>
<organism evidence="13 14">
    <name type="scientific">Rubellicoccus peritrichatus</name>
    <dbReference type="NCBI Taxonomy" id="3080537"/>
    <lineage>
        <taxon>Bacteria</taxon>
        <taxon>Pseudomonadati</taxon>
        <taxon>Verrucomicrobiota</taxon>
        <taxon>Opitutia</taxon>
        <taxon>Puniceicoccales</taxon>
        <taxon>Cerasicoccaceae</taxon>
        <taxon>Rubellicoccus</taxon>
    </lineage>
</organism>
<keyword evidence="3 10" id="KW-0378">Hydrolase</keyword>
<dbReference type="SUPFAM" id="SSF52540">
    <property type="entry name" value="P-loop containing nucleoside triphosphate hydrolases"/>
    <property type="match status" value="1"/>
</dbReference>
<dbReference type="InterPro" id="IPR013986">
    <property type="entry name" value="DExx_box_DNA_helicase_dom_sf"/>
</dbReference>
<dbReference type="Pfam" id="PF00580">
    <property type="entry name" value="UvrD-helicase"/>
    <property type="match status" value="1"/>
</dbReference>
<accession>A0AAQ3LBP5</accession>
<dbReference type="GO" id="GO:0000725">
    <property type="term" value="P:recombinational repair"/>
    <property type="evidence" value="ECO:0007669"/>
    <property type="project" value="TreeGrafter"/>
</dbReference>
<dbReference type="Pfam" id="PF13361">
    <property type="entry name" value="UvrD_C"/>
    <property type="match status" value="1"/>
</dbReference>
<dbReference type="RefSeq" id="WP_317835331.1">
    <property type="nucleotide sequence ID" value="NZ_CP136920.1"/>
</dbReference>
<dbReference type="PROSITE" id="PS51217">
    <property type="entry name" value="UVRD_HELICASE_CTER"/>
    <property type="match status" value="1"/>
</dbReference>
<dbReference type="EC" id="5.6.2.4" evidence="8"/>
<dbReference type="GO" id="GO:0003677">
    <property type="term" value="F:DNA binding"/>
    <property type="evidence" value="ECO:0007669"/>
    <property type="project" value="InterPro"/>
</dbReference>
<keyword evidence="6" id="KW-0413">Isomerase</keyword>
<dbReference type="GO" id="GO:0016787">
    <property type="term" value="F:hydrolase activity"/>
    <property type="evidence" value="ECO:0007669"/>
    <property type="project" value="UniProtKB-UniRule"/>
</dbReference>
<keyword evidence="5 10" id="KW-0067">ATP-binding</keyword>
<dbReference type="Gene3D" id="1.10.486.10">
    <property type="entry name" value="PCRA, domain 4"/>
    <property type="match status" value="1"/>
</dbReference>
<comment type="catalytic activity">
    <reaction evidence="7">
        <text>Couples ATP hydrolysis with the unwinding of duplex DNA by translocating in the 3'-5' direction.</text>
        <dbReference type="EC" id="5.6.2.4"/>
    </reaction>
</comment>
<evidence type="ECO:0000256" key="6">
    <source>
        <dbReference type="ARBA" id="ARBA00023235"/>
    </source>
</evidence>
<evidence type="ECO:0000256" key="2">
    <source>
        <dbReference type="ARBA" id="ARBA00022741"/>
    </source>
</evidence>
<dbReference type="InterPro" id="IPR000212">
    <property type="entry name" value="DNA_helicase_UvrD/REP"/>
</dbReference>
<dbReference type="KEGG" id="puo:RZN69_06830"/>
<feature type="domain" description="UvrD-like helicase ATP-binding" evidence="11">
    <location>
        <begin position="19"/>
        <end position="304"/>
    </location>
</feature>
<name>A0AAQ3LBP5_9BACT</name>
<protein>
    <recommendedName>
        <fullName evidence="8">DNA 3'-5' helicase</fullName>
        <ecNumber evidence="8">5.6.2.4</ecNumber>
    </recommendedName>
</protein>